<name>A0A094PZY2_9ZZZZ</name>
<protein>
    <submittedName>
        <fullName evidence="1">Uncharacterized protein</fullName>
    </submittedName>
</protein>
<organism evidence="1">
    <name type="scientific">freshwater metagenome</name>
    <dbReference type="NCBI Taxonomy" id="449393"/>
    <lineage>
        <taxon>unclassified sequences</taxon>
        <taxon>metagenomes</taxon>
        <taxon>ecological metagenomes</taxon>
    </lineage>
</organism>
<accession>A0A094PZY2</accession>
<evidence type="ECO:0000313" key="1">
    <source>
        <dbReference type="EMBL" id="KGA16687.1"/>
    </source>
</evidence>
<gene>
    <name evidence="1" type="ORF">GM50_13715</name>
</gene>
<dbReference type="AlphaFoldDB" id="A0A094PZY2"/>
<sequence>PAITNRTVTDLEAIQKVNKEVEQLAKSLSAGKFEMEISILPESEWLTLDPELSFDSTPMTDNFGPIKKMIQKNDGKIDFEKYDSYVFVSTLGAPIPPVAQATYSTEVKTSKGQANKLVLMTQGWSSSSLYFHELGHSMFGLEDLYLFSENKAEWLPSELAPIMAWDLMASSQIEVLSNWNRLLMGWLSDSEVRCLTDQSQTTHYLSDFTKKGQPQLLLINLAPGVSLAAESRIWGETQRLLLYVIDTNISHGQGPLRSLNSLLKAGESKELFDWKFNVLETSKDGLLLEVGKGSGKAYVAPVIKPNNPGPRQPDSPIGLTGGEFTRSSATNAEIRWNPTNYQSYRVYVTATDDFQKVYFESDKVDSTANPLVVKMTGLVCGVDLRVMSMFFTEKQGQGQSRVEERILRSFKC</sequence>
<dbReference type="EMBL" id="JNSK01000059">
    <property type="protein sequence ID" value="KGA16687.1"/>
    <property type="molecule type" value="Genomic_DNA"/>
</dbReference>
<comment type="caution">
    <text evidence="1">The sequence shown here is derived from an EMBL/GenBank/DDBJ whole genome shotgun (WGS) entry which is preliminary data.</text>
</comment>
<reference evidence="1" key="1">
    <citation type="submission" date="2014-05" db="EMBL/GenBank/DDBJ databases">
        <title>Key roles for freshwater Actinobacteria revealed by deep metagenomic sequencing.</title>
        <authorList>
            <person name="Ghai R."/>
            <person name="Mizuno C.M."/>
            <person name="Picazo A."/>
            <person name="Camacho A."/>
            <person name="Rodriguez-Valera F."/>
        </authorList>
    </citation>
    <scope>NUCLEOTIDE SEQUENCE</scope>
</reference>
<proteinExistence type="predicted"/>
<feature type="non-terminal residue" evidence="1">
    <location>
        <position position="1"/>
    </location>
</feature>